<proteinExistence type="predicted"/>
<dbReference type="EMBL" id="BTGU01000047">
    <property type="protein sequence ID" value="GMN53731.1"/>
    <property type="molecule type" value="Genomic_DNA"/>
</dbReference>
<dbReference type="Gene3D" id="3.80.10.10">
    <property type="entry name" value="Ribonuclease Inhibitor"/>
    <property type="match status" value="1"/>
</dbReference>
<accession>A0AA88AWB1</accession>
<dbReference type="Proteomes" id="UP001187192">
    <property type="component" value="Unassembled WGS sequence"/>
</dbReference>
<dbReference type="PANTHER" id="PTHR47186:SF18">
    <property type="entry name" value="RX N-TERMINAL DOMAIN-CONTAINING PROTEIN"/>
    <property type="match status" value="1"/>
</dbReference>
<feature type="domain" description="R13L1/DRL21-like LRR repeat region" evidence="1">
    <location>
        <begin position="124"/>
        <end position="237"/>
    </location>
</feature>
<dbReference type="SUPFAM" id="SSF52058">
    <property type="entry name" value="L domain-like"/>
    <property type="match status" value="1"/>
</dbReference>
<organism evidence="2 3">
    <name type="scientific">Ficus carica</name>
    <name type="common">Common fig</name>
    <dbReference type="NCBI Taxonomy" id="3494"/>
    <lineage>
        <taxon>Eukaryota</taxon>
        <taxon>Viridiplantae</taxon>
        <taxon>Streptophyta</taxon>
        <taxon>Embryophyta</taxon>
        <taxon>Tracheophyta</taxon>
        <taxon>Spermatophyta</taxon>
        <taxon>Magnoliopsida</taxon>
        <taxon>eudicotyledons</taxon>
        <taxon>Gunneridae</taxon>
        <taxon>Pentapetalae</taxon>
        <taxon>rosids</taxon>
        <taxon>fabids</taxon>
        <taxon>Rosales</taxon>
        <taxon>Moraceae</taxon>
        <taxon>Ficeae</taxon>
        <taxon>Ficus</taxon>
    </lineage>
</organism>
<dbReference type="InterPro" id="IPR032675">
    <property type="entry name" value="LRR_dom_sf"/>
</dbReference>
<name>A0AA88AWB1_FICCA</name>
<protein>
    <recommendedName>
        <fullName evidence="1">R13L1/DRL21-like LRR repeat region domain-containing protein</fullName>
    </recommendedName>
</protein>
<dbReference type="InterPro" id="IPR056789">
    <property type="entry name" value="LRR_R13L1-DRL21"/>
</dbReference>
<evidence type="ECO:0000313" key="2">
    <source>
        <dbReference type="EMBL" id="GMN53731.1"/>
    </source>
</evidence>
<gene>
    <name evidence="2" type="ORF">TIFTF001_022885</name>
</gene>
<sequence>MSNLGLIRTSPKSNSFLRTVVANRSHGFPCFLNDSLRHFFTESETQNSPADSFPDSVYARVSGITKYTLKSDVIRLLEGCNLSLDDVKVEYNPSFTPTSMYFLLLPICDVQFSLPQFYNQANRINELKELHHLHGKLDISRIENFASATEALEANLKAKECLTELSLGWNADAAAEAESSQKEREVPALWPHTNLRSLKIEYYRSTTFLDCIQRCQQTVVLLPIAEQTVTALPSLEAIFVSACPALESLLEWGDDSKVKEVYVWRSKKLFEDRENWNLQRLSSLEFLNISGWDDTTFPDEGLLPTSFGKILIQGCSNLEAFNGKAFQQLTSLVKLSIIGCEKLRCLPEEGLPSSRSYLSIQRCPLLKQRCQEGGEDRPEVVHITSLYIPDN</sequence>
<comment type="caution">
    <text evidence="2">The sequence shown here is derived from an EMBL/GenBank/DDBJ whole genome shotgun (WGS) entry which is preliminary data.</text>
</comment>
<dbReference type="PANTHER" id="PTHR47186">
    <property type="entry name" value="LEUCINE-RICH REPEAT-CONTAINING PROTEIN 57"/>
    <property type="match status" value="1"/>
</dbReference>
<evidence type="ECO:0000313" key="3">
    <source>
        <dbReference type="Proteomes" id="UP001187192"/>
    </source>
</evidence>
<keyword evidence="3" id="KW-1185">Reference proteome</keyword>
<reference evidence="2" key="1">
    <citation type="submission" date="2023-07" db="EMBL/GenBank/DDBJ databases">
        <title>draft genome sequence of fig (Ficus carica).</title>
        <authorList>
            <person name="Takahashi T."/>
            <person name="Nishimura K."/>
        </authorList>
    </citation>
    <scope>NUCLEOTIDE SEQUENCE</scope>
</reference>
<dbReference type="Pfam" id="PF25019">
    <property type="entry name" value="LRR_R13L1-DRL21"/>
    <property type="match status" value="1"/>
</dbReference>
<evidence type="ECO:0000259" key="1">
    <source>
        <dbReference type="Pfam" id="PF25019"/>
    </source>
</evidence>
<dbReference type="AlphaFoldDB" id="A0AA88AWB1"/>